<gene>
    <name evidence="2" type="ORF">C5749_06230</name>
</gene>
<accession>A0A2S9JU98</accession>
<evidence type="ECO:0000256" key="1">
    <source>
        <dbReference type="SAM" id="MobiDB-lite"/>
    </source>
</evidence>
<keyword evidence="3" id="KW-1185">Reference proteome</keyword>
<evidence type="ECO:0000313" key="2">
    <source>
        <dbReference type="EMBL" id="PRD56818.1"/>
    </source>
</evidence>
<dbReference type="RefSeq" id="WP_105724002.1">
    <property type="nucleotide sequence ID" value="NZ_PVBS01000001.1"/>
</dbReference>
<sequence length="59" mass="6898">MKIFKGKPEKIKKKERYEKPLVSSLILHLEYHIAAGSTVQGTTMQQEHNEETKSQNVEW</sequence>
<name>A0A2S9JU98_9SPHI</name>
<evidence type="ECO:0000313" key="3">
    <source>
        <dbReference type="Proteomes" id="UP000238642"/>
    </source>
</evidence>
<feature type="region of interest" description="Disordered" evidence="1">
    <location>
        <begin position="40"/>
        <end position="59"/>
    </location>
</feature>
<organism evidence="2 3">
    <name type="scientific">Sphingobacterium gobiense</name>
    <dbReference type="NCBI Taxonomy" id="1382456"/>
    <lineage>
        <taxon>Bacteria</taxon>
        <taxon>Pseudomonadati</taxon>
        <taxon>Bacteroidota</taxon>
        <taxon>Sphingobacteriia</taxon>
        <taxon>Sphingobacteriales</taxon>
        <taxon>Sphingobacteriaceae</taxon>
        <taxon>Sphingobacterium</taxon>
    </lineage>
</organism>
<dbReference type="Proteomes" id="UP000238642">
    <property type="component" value="Unassembled WGS sequence"/>
</dbReference>
<dbReference type="AlphaFoldDB" id="A0A2S9JU98"/>
<dbReference type="EMBL" id="PVBS01000001">
    <property type="protein sequence ID" value="PRD56818.1"/>
    <property type="molecule type" value="Genomic_DNA"/>
</dbReference>
<reference evidence="2 3" key="1">
    <citation type="submission" date="2018-02" db="EMBL/GenBank/DDBJ databases">
        <title>The draft genome of Sphingobacterium gobiense H7.</title>
        <authorList>
            <person name="Li L."/>
            <person name="Liu L."/>
            <person name="Zhang X."/>
            <person name="Wang T."/>
            <person name="Liang L."/>
        </authorList>
    </citation>
    <scope>NUCLEOTIDE SEQUENCE [LARGE SCALE GENOMIC DNA]</scope>
    <source>
        <strain evidence="2 3">ACCC 05757</strain>
    </source>
</reference>
<protein>
    <submittedName>
        <fullName evidence="2">Uncharacterized protein</fullName>
    </submittedName>
</protein>
<comment type="caution">
    <text evidence="2">The sequence shown here is derived from an EMBL/GenBank/DDBJ whole genome shotgun (WGS) entry which is preliminary data.</text>
</comment>
<proteinExistence type="predicted"/>